<sequence>MIMDESMFYHGSRYLNEPQNCSNLADTLKSPEIQLLRIQALLAIIVSMLVFGLFRRRCGNWALALVASGANVLSPAIIAYTLGPIQSASFSSSYFPVWAAYLVEVLGSVHSYIVHIIEDNEQWKSFNLDSTAKCFMTSWMITSYVTQSMSTLCIVLLFIILLMKVDKRVWA</sequence>
<proteinExistence type="predicted"/>
<dbReference type="Proteomes" id="UP001634007">
    <property type="component" value="Unassembled WGS sequence"/>
</dbReference>
<keyword evidence="4" id="KW-1185">Reference proteome</keyword>
<evidence type="ECO:0000259" key="2">
    <source>
        <dbReference type="Pfam" id="PF13968"/>
    </source>
</evidence>
<dbReference type="EMBL" id="JBJKBG010000004">
    <property type="protein sequence ID" value="KAL3741590.1"/>
    <property type="molecule type" value="Genomic_DNA"/>
</dbReference>
<keyword evidence="1" id="KW-0472">Membrane</keyword>
<evidence type="ECO:0000313" key="4">
    <source>
        <dbReference type="Proteomes" id="UP001634007"/>
    </source>
</evidence>
<evidence type="ECO:0000313" key="3">
    <source>
        <dbReference type="EMBL" id="KAL3741590.1"/>
    </source>
</evidence>
<feature type="transmembrane region" description="Helical" evidence="1">
    <location>
        <begin position="36"/>
        <end position="54"/>
    </location>
</feature>
<protein>
    <recommendedName>
        <fullName evidence="2">DUF4220 domain-containing protein</fullName>
    </recommendedName>
</protein>
<feature type="transmembrane region" description="Helical" evidence="1">
    <location>
        <begin position="138"/>
        <end position="163"/>
    </location>
</feature>
<reference evidence="3 4" key="1">
    <citation type="submission" date="2024-11" db="EMBL/GenBank/DDBJ databases">
        <title>Chromosome-level genome assembly of Eucalyptus globulus Labill. provides insights into its genome evolution.</title>
        <authorList>
            <person name="Li X."/>
        </authorList>
    </citation>
    <scope>NUCLEOTIDE SEQUENCE [LARGE SCALE GENOMIC DNA]</scope>
    <source>
        <strain evidence="3">CL2024</strain>
        <tissue evidence="3">Fresh tender leaves</tissue>
    </source>
</reference>
<organism evidence="3 4">
    <name type="scientific">Eucalyptus globulus</name>
    <name type="common">Tasmanian blue gum</name>
    <dbReference type="NCBI Taxonomy" id="34317"/>
    <lineage>
        <taxon>Eukaryota</taxon>
        <taxon>Viridiplantae</taxon>
        <taxon>Streptophyta</taxon>
        <taxon>Embryophyta</taxon>
        <taxon>Tracheophyta</taxon>
        <taxon>Spermatophyta</taxon>
        <taxon>Magnoliopsida</taxon>
        <taxon>eudicotyledons</taxon>
        <taxon>Gunneridae</taxon>
        <taxon>Pentapetalae</taxon>
        <taxon>rosids</taxon>
        <taxon>malvids</taxon>
        <taxon>Myrtales</taxon>
        <taxon>Myrtaceae</taxon>
        <taxon>Myrtoideae</taxon>
        <taxon>Eucalypteae</taxon>
        <taxon>Eucalyptus</taxon>
    </lineage>
</organism>
<keyword evidence="1" id="KW-0812">Transmembrane</keyword>
<name>A0ABD3KP31_EUCGL</name>
<keyword evidence="1" id="KW-1133">Transmembrane helix</keyword>
<comment type="caution">
    <text evidence="3">The sequence shown here is derived from an EMBL/GenBank/DDBJ whole genome shotgun (WGS) entry which is preliminary data.</text>
</comment>
<evidence type="ECO:0000256" key="1">
    <source>
        <dbReference type="SAM" id="Phobius"/>
    </source>
</evidence>
<gene>
    <name evidence="3" type="ORF">ACJRO7_017108</name>
</gene>
<feature type="domain" description="DUF4220" evidence="2">
    <location>
        <begin position="70"/>
        <end position="171"/>
    </location>
</feature>
<accession>A0ABD3KP31</accession>
<feature type="transmembrane region" description="Helical" evidence="1">
    <location>
        <begin position="61"/>
        <end position="83"/>
    </location>
</feature>
<dbReference type="Pfam" id="PF13968">
    <property type="entry name" value="DUF4220"/>
    <property type="match status" value="1"/>
</dbReference>
<dbReference type="AlphaFoldDB" id="A0ABD3KP31"/>
<dbReference type="InterPro" id="IPR025315">
    <property type="entry name" value="DUF4220"/>
</dbReference>